<dbReference type="Proteomes" id="UP001152747">
    <property type="component" value="Unassembled WGS sequence"/>
</dbReference>
<comment type="caution">
    <text evidence="1">The sequence shown here is derived from an EMBL/GenBank/DDBJ whole genome shotgun (WGS) entry which is preliminary data.</text>
</comment>
<dbReference type="AlphaFoldDB" id="A0A9P1IPE5"/>
<keyword evidence="2" id="KW-1185">Reference proteome</keyword>
<evidence type="ECO:0000313" key="1">
    <source>
        <dbReference type="EMBL" id="CAI5448746.1"/>
    </source>
</evidence>
<accession>A0A9P1IPE5</accession>
<proteinExistence type="predicted"/>
<dbReference type="EMBL" id="CANHGI010000004">
    <property type="protein sequence ID" value="CAI5448746.1"/>
    <property type="molecule type" value="Genomic_DNA"/>
</dbReference>
<gene>
    <name evidence="1" type="ORF">CAMP_LOCUS11383</name>
</gene>
<sequence length="100" mass="11282">MDKSQPGLGIQLAIFAPEARSTFISGGSPCNISKIVNHKMYSIYEREMAYGVSTQCCSSPRWLKMMRNRSSCQKIAEVNTKSSLECQRNLLMLIFYSFGD</sequence>
<organism evidence="1 2">
    <name type="scientific">Caenorhabditis angaria</name>
    <dbReference type="NCBI Taxonomy" id="860376"/>
    <lineage>
        <taxon>Eukaryota</taxon>
        <taxon>Metazoa</taxon>
        <taxon>Ecdysozoa</taxon>
        <taxon>Nematoda</taxon>
        <taxon>Chromadorea</taxon>
        <taxon>Rhabditida</taxon>
        <taxon>Rhabditina</taxon>
        <taxon>Rhabditomorpha</taxon>
        <taxon>Rhabditoidea</taxon>
        <taxon>Rhabditidae</taxon>
        <taxon>Peloderinae</taxon>
        <taxon>Caenorhabditis</taxon>
    </lineage>
</organism>
<name>A0A9P1IPE5_9PELO</name>
<evidence type="ECO:0000313" key="2">
    <source>
        <dbReference type="Proteomes" id="UP001152747"/>
    </source>
</evidence>
<protein>
    <submittedName>
        <fullName evidence="1">Uncharacterized protein</fullName>
    </submittedName>
</protein>
<reference evidence="1" key="1">
    <citation type="submission" date="2022-11" db="EMBL/GenBank/DDBJ databases">
        <authorList>
            <person name="Kikuchi T."/>
        </authorList>
    </citation>
    <scope>NUCLEOTIDE SEQUENCE</scope>
    <source>
        <strain evidence="1">PS1010</strain>
    </source>
</reference>